<comment type="caution">
    <text evidence="3">The sequence shown here is derived from an EMBL/GenBank/DDBJ whole genome shotgun (WGS) entry which is preliminary data.</text>
</comment>
<evidence type="ECO:0000313" key="4">
    <source>
        <dbReference type="Proteomes" id="UP001140453"/>
    </source>
</evidence>
<reference evidence="3" key="1">
    <citation type="submission" date="2022-10" db="EMBL/GenBank/DDBJ databases">
        <title>Tapping the CABI collections for fungal endophytes: first genome assemblies for Collariella, Neodidymelliopsis, Ascochyta clinopodiicola, Didymella pomorum, Didymosphaeria variabile, Neocosmospora piperis and Neocucurbitaria cava.</title>
        <authorList>
            <person name="Hill R."/>
        </authorList>
    </citation>
    <scope>NUCLEOTIDE SEQUENCE</scope>
    <source>
        <strain evidence="3">IMI 355082</strain>
    </source>
</reference>
<protein>
    <submittedName>
        <fullName evidence="3">Uncharacterized protein</fullName>
    </submittedName>
</protein>
<keyword evidence="4" id="KW-1185">Reference proteome</keyword>
<feature type="compositionally biased region" description="Low complexity" evidence="1">
    <location>
        <begin position="241"/>
        <end position="255"/>
    </location>
</feature>
<feature type="transmembrane region" description="Helical" evidence="2">
    <location>
        <begin position="167"/>
        <end position="192"/>
    </location>
</feature>
<dbReference type="OrthoDB" id="10654049at2759"/>
<name>A0A9W9D1K4_9PEZI</name>
<feature type="region of interest" description="Disordered" evidence="1">
    <location>
        <begin position="1"/>
        <end position="33"/>
    </location>
</feature>
<gene>
    <name evidence="3" type="ORF">N0V93_000297</name>
</gene>
<dbReference type="EMBL" id="JAPEVB010000001">
    <property type="protein sequence ID" value="KAJ4396080.1"/>
    <property type="molecule type" value="Genomic_DNA"/>
</dbReference>
<organism evidence="3 4">
    <name type="scientific">Gnomoniopsis smithogilvyi</name>
    <dbReference type="NCBI Taxonomy" id="1191159"/>
    <lineage>
        <taxon>Eukaryota</taxon>
        <taxon>Fungi</taxon>
        <taxon>Dikarya</taxon>
        <taxon>Ascomycota</taxon>
        <taxon>Pezizomycotina</taxon>
        <taxon>Sordariomycetes</taxon>
        <taxon>Sordariomycetidae</taxon>
        <taxon>Diaporthales</taxon>
        <taxon>Gnomoniaceae</taxon>
        <taxon>Gnomoniopsis</taxon>
    </lineage>
</organism>
<keyword evidence="2" id="KW-0472">Membrane</keyword>
<evidence type="ECO:0000256" key="1">
    <source>
        <dbReference type="SAM" id="MobiDB-lite"/>
    </source>
</evidence>
<dbReference type="Proteomes" id="UP001140453">
    <property type="component" value="Unassembled WGS sequence"/>
</dbReference>
<sequence length="273" mass="27724">MGSGSIDAMLEPSPAPTMVDATFPGPASTSAPSPEALLDKRQIIITITVTTSNPSATISSLSSSLISAQRSISLLASELQQVQLASVSAVTSAQSAAAASALSTIASVSSSAALALASASTLVANANAAAVAASRSADAAIANASTIQAQADLSRQLNANRFTETQLAIAVVVSIIGTLALSLIGFLFFAYYRERREKKRRRELKELILRPDTTNSSGSGDVAATPKTTAGPTEASHGPDNATSWTASNANTTAACDDPGGDGTSRAAHEYRI</sequence>
<accession>A0A9W9D1K4</accession>
<keyword evidence="2" id="KW-0812">Transmembrane</keyword>
<evidence type="ECO:0000313" key="3">
    <source>
        <dbReference type="EMBL" id="KAJ4396080.1"/>
    </source>
</evidence>
<proteinExistence type="predicted"/>
<keyword evidence="2" id="KW-1133">Transmembrane helix</keyword>
<feature type="region of interest" description="Disordered" evidence="1">
    <location>
        <begin position="209"/>
        <end position="273"/>
    </location>
</feature>
<dbReference type="AlphaFoldDB" id="A0A9W9D1K4"/>
<evidence type="ECO:0000256" key="2">
    <source>
        <dbReference type="SAM" id="Phobius"/>
    </source>
</evidence>